<evidence type="ECO:0000313" key="12">
    <source>
        <dbReference type="Proteomes" id="UP000005546"/>
    </source>
</evidence>
<evidence type="ECO:0000256" key="10">
    <source>
        <dbReference type="SAM" id="SignalP"/>
    </source>
</evidence>
<reference evidence="11 12" key="1">
    <citation type="submission" date="2011-02" db="EMBL/GenBank/DDBJ databases">
        <authorList>
            <person name="Weinstock G."/>
            <person name="Sodergren E."/>
            <person name="Clifton S."/>
            <person name="Fulton L."/>
            <person name="Fulton B."/>
            <person name="Courtney L."/>
            <person name="Fronick C."/>
            <person name="Harrison M."/>
            <person name="Strong C."/>
            <person name="Farmer C."/>
            <person name="Delahaunty K."/>
            <person name="Markovic C."/>
            <person name="Hall O."/>
            <person name="Minx P."/>
            <person name="Tomlinson C."/>
            <person name="Mitreva M."/>
            <person name="Hou S."/>
            <person name="Chen J."/>
            <person name="Wollam A."/>
            <person name="Pepin K.H."/>
            <person name="Johnson M."/>
            <person name="Bhonagiri V."/>
            <person name="Zhang X."/>
            <person name="Suruliraj S."/>
            <person name="Warren W."/>
            <person name="Chinwalla A."/>
            <person name="Mardis E.R."/>
            <person name="Wilson R.K."/>
        </authorList>
    </citation>
    <scope>NUCLEOTIDE SEQUENCE [LARGE SCALE GENOMIC DNA]</scope>
    <source>
        <strain evidence="11 12">YIT 11841</strain>
    </source>
</reference>
<dbReference type="OrthoDB" id="9795222at2"/>
<dbReference type="GO" id="GO:0000272">
    <property type="term" value="P:polysaccharide catabolic process"/>
    <property type="evidence" value="ECO:0007669"/>
    <property type="project" value="UniProtKB-KW"/>
</dbReference>
<keyword evidence="7" id="KW-0624">Polysaccharide degradation</keyword>
<proteinExistence type="inferred from homology"/>
<dbReference type="Proteomes" id="UP000005546">
    <property type="component" value="Unassembled WGS sequence"/>
</dbReference>
<accession>F3QWD3</accession>
<dbReference type="STRING" id="762982.HMPREF9442_02515"/>
<organism evidence="11 12">
    <name type="scientific">Paraprevotella xylaniphila YIT 11841</name>
    <dbReference type="NCBI Taxonomy" id="762982"/>
    <lineage>
        <taxon>Bacteria</taxon>
        <taxon>Pseudomonadati</taxon>
        <taxon>Bacteroidota</taxon>
        <taxon>Bacteroidia</taxon>
        <taxon>Bacteroidales</taxon>
        <taxon>Prevotellaceae</taxon>
        <taxon>Paraprevotella</taxon>
    </lineage>
</organism>
<dbReference type="GO" id="GO:0004650">
    <property type="term" value="F:polygalacturonase activity"/>
    <property type="evidence" value="ECO:0007669"/>
    <property type="project" value="InterPro"/>
</dbReference>
<evidence type="ECO:0000256" key="9">
    <source>
        <dbReference type="RuleBase" id="RU361169"/>
    </source>
</evidence>
<dbReference type="InterPro" id="IPR011050">
    <property type="entry name" value="Pectin_lyase_fold/virulence"/>
</dbReference>
<comment type="similarity">
    <text evidence="1 9">Belongs to the glycosyl hydrolase 28 family.</text>
</comment>
<dbReference type="PANTHER" id="PTHR31736:SF9">
    <property type="entry name" value="ENDO-XYLOGALACTURONAN HYDROLASE A-RELATED"/>
    <property type="match status" value="1"/>
</dbReference>
<dbReference type="eggNOG" id="COG5434">
    <property type="taxonomic scope" value="Bacteria"/>
</dbReference>
<comment type="caution">
    <text evidence="11">The sequence shown here is derived from an EMBL/GenBank/DDBJ whole genome shotgun (WGS) entry which is preliminary data.</text>
</comment>
<sequence>MGKCKMAILLCLMAWTVQAQIRVSEWPEGKEGLKRNPDYEVYVKPLAGSDSEWRQVPNLDCEVDVRKVRHASFAEFEMGGPVAVKVRNCRADALGADGRMAVKVKPASRGIVARQVDERTVEFALQRPEFLSVEFNGERKQNLHVFANAMLTETYTGDEPGTINWTAPNAQDIFMQDARLIYFGPGVHKPKDLPSGEIKIPSHTTVYLAPGAVVRARLIVDRAEDVRIIGRGIIAHPLRGIEITYSKDVLVDGVTVLNPQHYTVYGGQSENITIRNLKSFSARPWSDGIDLMCCRHVKIHNVFLRNSDDCIALYNHRWWYWGGSSDFDISRATLWCDWAHPVNIGTHGDDRSETGETLENVRIHDCDILFHAGDGMLTIGCGDKNTIRDVTYDSIRIEDVPKARLFEMRVDYSEKYNRAPGNRVENVRFRNISVTAPEGNINPSLIIDYDKQRSVGGYTLENVTVNGRPFRPETDVVRTMTVK</sequence>
<dbReference type="Gene3D" id="2.160.20.10">
    <property type="entry name" value="Single-stranded right-handed beta-helix, Pectin lyase-like"/>
    <property type="match status" value="1"/>
</dbReference>
<dbReference type="PANTHER" id="PTHR31736">
    <property type="match status" value="1"/>
</dbReference>
<evidence type="ECO:0000256" key="6">
    <source>
        <dbReference type="ARBA" id="ARBA00023295"/>
    </source>
</evidence>
<dbReference type="EMBL" id="AFBR01000071">
    <property type="protein sequence ID" value="EGG52157.1"/>
    <property type="molecule type" value="Genomic_DNA"/>
</dbReference>
<gene>
    <name evidence="11" type="ORF">HMPREF9442_02515</name>
</gene>
<dbReference type="AlphaFoldDB" id="F3QWD3"/>
<dbReference type="InterPro" id="IPR000743">
    <property type="entry name" value="Glyco_hydro_28"/>
</dbReference>
<keyword evidence="10" id="KW-0732">Signal</keyword>
<keyword evidence="4" id="KW-0325">Glycoprotein</keyword>
<protein>
    <recommendedName>
        <fullName evidence="13">Polygalacturonase</fullName>
    </recommendedName>
</protein>
<evidence type="ECO:0000256" key="7">
    <source>
        <dbReference type="ARBA" id="ARBA00023326"/>
    </source>
</evidence>
<keyword evidence="3 9" id="KW-0378">Hydrolase</keyword>
<evidence type="ECO:0000256" key="5">
    <source>
        <dbReference type="ARBA" id="ARBA00023277"/>
    </source>
</evidence>
<feature type="signal peptide" evidence="10">
    <location>
        <begin position="1"/>
        <end position="19"/>
    </location>
</feature>
<evidence type="ECO:0000256" key="3">
    <source>
        <dbReference type="ARBA" id="ARBA00022801"/>
    </source>
</evidence>
<dbReference type="RefSeq" id="WP_008628507.1">
    <property type="nucleotide sequence ID" value="NZ_GL883869.1"/>
</dbReference>
<name>F3QWD3_9BACT</name>
<evidence type="ECO:0000256" key="8">
    <source>
        <dbReference type="ARBA" id="ARBA00037278"/>
    </source>
</evidence>
<dbReference type="InterPro" id="IPR012334">
    <property type="entry name" value="Pectin_lyas_fold"/>
</dbReference>
<dbReference type="SUPFAM" id="SSF51126">
    <property type="entry name" value="Pectin lyase-like"/>
    <property type="match status" value="1"/>
</dbReference>
<evidence type="ECO:0000256" key="2">
    <source>
        <dbReference type="ARBA" id="ARBA00022737"/>
    </source>
</evidence>
<evidence type="ECO:0000256" key="1">
    <source>
        <dbReference type="ARBA" id="ARBA00008834"/>
    </source>
</evidence>
<feature type="chain" id="PRO_5003300977" description="Polygalacturonase" evidence="10">
    <location>
        <begin position="20"/>
        <end position="483"/>
    </location>
</feature>
<comment type="function">
    <text evidence="8">Pectinolytic enzyme involved in the degradation of xylogalacturonan (xga), a galacturonan backbone heavily substituted with xylose, and which is one important component of the hairy regions of pectin. Activity requires a galacturonic acid backbone substituted with xylose.</text>
</comment>
<dbReference type="HOGENOM" id="CLU_011370_2_0_10"/>
<evidence type="ECO:0000256" key="4">
    <source>
        <dbReference type="ARBA" id="ARBA00023180"/>
    </source>
</evidence>
<keyword evidence="2" id="KW-0677">Repeat</keyword>
<keyword evidence="5" id="KW-0119">Carbohydrate metabolism</keyword>
<evidence type="ECO:0000313" key="11">
    <source>
        <dbReference type="EMBL" id="EGG52157.1"/>
    </source>
</evidence>
<evidence type="ECO:0008006" key="13">
    <source>
        <dbReference type="Google" id="ProtNLM"/>
    </source>
</evidence>
<keyword evidence="12" id="KW-1185">Reference proteome</keyword>
<keyword evidence="6 9" id="KW-0326">Glycosidase</keyword>
<dbReference type="Pfam" id="PF00295">
    <property type="entry name" value="Glyco_hydro_28"/>
    <property type="match status" value="1"/>
</dbReference>